<proteinExistence type="predicted"/>
<evidence type="ECO:0000259" key="2">
    <source>
        <dbReference type="Pfam" id="PF11815"/>
    </source>
</evidence>
<feature type="region of interest" description="Disordered" evidence="1">
    <location>
        <begin position="1"/>
        <end position="25"/>
    </location>
</feature>
<evidence type="ECO:0000313" key="4">
    <source>
        <dbReference type="Proteomes" id="UP000789396"/>
    </source>
</evidence>
<keyword evidence="4" id="KW-1185">Reference proteome</keyword>
<feature type="domain" description="Triacylglycerol lipase N-terminal" evidence="2">
    <location>
        <begin position="83"/>
        <end position="174"/>
    </location>
</feature>
<organism evidence="3 4">
    <name type="scientific">Racocetra fulgida</name>
    <dbReference type="NCBI Taxonomy" id="60492"/>
    <lineage>
        <taxon>Eukaryota</taxon>
        <taxon>Fungi</taxon>
        <taxon>Fungi incertae sedis</taxon>
        <taxon>Mucoromycota</taxon>
        <taxon>Glomeromycotina</taxon>
        <taxon>Glomeromycetes</taxon>
        <taxon>Diversisporales</taxon>
        <taxon>Gigasporaceae</taxon>
        <taxon>Racocetra</taxon>
    </lineage>
</organism>
<reference evidence="3" key="1">
    <citation type="submission" date="2021-06" db="EMBL/GenBank/DDBJ databases">
        <authorList>
            <person name="Kallberg Y."/>
            <person name="Tangrot J."/>
            <person name="Rosling A."/>
        </authorList>
    </citation>
    <scope>NUCLEOTIDE SEQUENCE</scope>
    <source>
        <strain evidence="3">IN212</strain>
    </source>
</reference>
<accession>A0A9N9HB60</accession>
<dbReference type="PANTHER" id="PTHR14226">
    <property type="entry name" value="NEUROPATHY TARGET ESTERASE/SWISS CHEESE D.MELANOGASTER"/>
    <property type="match status" value="1"/>
</dbReference>
<dbReference type="EMBL" id="CAJVPZ010014770">
    <property type="protein sequence ID" value="CAG8660656.1"/>
    <property type="molecule type" value="Genomic_DNA"/>
</dbReference>
<dbReference type="InterPro" id="IPR021771">
    <property type="entry name" value="Triacylglycerol_lipase_N"/>
</dbReference>
<dbReference type="AlphaFoldDB" id="A0A9N9HB60"/>
<sequence>DSADYNVSNHDQNTETSVNNRSSPSSLFSGIKSVAFDVSSYWAKHLLDVASNYEQWSEAAKMLDQLEGKLKMIFNVNKIAVFRKDLWKNDAKSPDYDYDLLQQRLQQLKKARKSGDLSHMTFLLKTSLARNLGDMGQPKCYIAEVVKQMNIICDTESDDISTKDKLEFFINTRQSFGRTALLLSGGATFGITLSSSEFHLVRILLDLIPFEHVGLQLNAASCSIPCIYNSVPLMAKDKTGKVVPWNPSGDYRHLFMVPKFPKFLCSANNFGTRIKVIDGLMDPLRSA</sequence>
<gene>
    <name evidence="3" type="ORF">RFULGI_LOCUS8837</name>
</gene>
<evidence type="ECO:0000256" key="1">
    <source>
        <dbReference type="SAM" id="MobiDB-lite"/>
    </source>
</evidence>
<dbReference type="OrthoDB" id="2438127at2759"/>
<dbReference type="Pfam" id="PF11815">
    <property type="entry name" value="DUF3336"/>
    <property type="match status" value="1"/>
</dbReference>
<comment type="caution">
    <text evidence="3">The sequence shown here is derived from an EMBL/GenBank/DDBJ whole genome shotgun (WGS) entry which is preliminary data.</text>
</comment>
<dbReference type="GO" id="GO:0006629">
    <property type="term" value="P:lipid metabolic process"/>
    <property type="evidence" value="ECO:0007669"/>
    <property type="project" value="InterPro"/>
</dbReference>
<dbReference type="Proteomes" id="UP000789396">
    <property type="component" value="Unassembled WGS sequence"/>
</dbReference>
<dbReference type="GO" id="GO:0004806">
    <property type="term" value="F:triacylglycerol lipase activity"/>
    <property type="evidence" value="ECO:0007669"/>
    <property type="project" value="InterPro"/>
</dbReference>
<name>A0A9N9HB60_9GLOM</name>
<dbReference type="PANTHER" id="PTHR14226:SF10">
    <property type="entry name" value="TRIACYLGLYCEROL LIPASE 4-RELATED"/>
    <property type="match status" value="1"/>
</dbReference>
<evidence type="ECO:0000313" key="3">
    <source>
        <dbReference type="EMBL" id="CAG8660656.1"/>
    </source>
</evidence>
<feature type="non-terminal residue" evidence="3">
    <location>
        <position position="287"/>
    </location>
</feature>
<protein>
    <submittedName>
        <fullName evidence="3">11852_t:CDS:1</fullName>
    </submittedName>
</protein>
<dbReference type="InterPro" id="IPR050301">
    <property type="entry name" value="NTE"/>
</dbReference>